<evidence type="ECO:0000313" key="2">
    <source>
        <dbReference type="EMBL" id="KAK5694807.1"/>
    </source>
</evidence>
<reference evidence="2" key="1">
    <citation type="submission" date="2023-08" db="EMBL/GenBank/DDBJ databases">
        <title>Black Yeasts Isolated from many extreme environments.</title>
        <authorList>
            <person name="Coleine C."/>
            <person name="Stajich J.E."/>
            <person name="Selbmann L."/>
        </authorList>
    </citation>
    <scope>NUCLEOTIDE SEQUENCE</scope>
    <source>
        <strain evidence="2">CCFEE 5810</strain>
    </source>
</reference>
<proteinExistence type="predicted"/>
<gene>
    <name evidence="2" type="ORF">LTR97_009398</name>
</gene>
<organism evidence="2 3">
    <name type="scientific">Elasticomyces elasticus</name>
    <dbReference type="NCBI Taxonomy" id="574655"/>
    <lineage>
        <taxon>Eukaryota</taxon>
        <taxon>Fungi</taxon>
        <taxon>Dikarya</taxon>
        <taxon>Ascomycota</taxon>
        <taxon>Pezizomycotina</taxon>
        <taxon>Dothideomycetes</taxon>
        <taxon>Dothideomycetidae</taxon>
        <taxon>Mycosphaerellales</taxon>
        <taxon>Teratosphaeriaceae</taxon>
        <taxon>Elasticomyces</taxon>
    </lineage>
</organism>
<keyword evidence="1" id="KW-0175">Coiled coil</keyword>
<dbReference type="Proteomes" id="UP001310594">
    <property type="component" value="Unassembled WGS sequence"/>
</dbReference>
<protein>
    <submittedName>
        <fullName evidence="2">Uncharacterized protein</fullName>
    </submittedName>
</protein>
<sequence length="280" mass="31930">MDVGAYIQRAILNDYSELQRRHVASKVTRSGNTADPEATAIVQQTALLGRVRSNVWRGAEDGKREQVLRAREELRQLYIKTFRDPEGLDAAVYLVQRNRIAELEGHLENSQMQHRKAMDTAAATFIDRETALKREHEDKLSALRAENERELETFQDQHQMALDQASNEILSLKEASSATIMELWEEQMKRARLLLKQNDSPDFIKTCHAAALRQADRRIAEFKNQTNDLLVQLSTCSTAEAVAKLQQDLYRTRFQVKLHKNMKKLVGEDVGAGLRAQCGD</sequence>
<accession>A0AAN7W3J3</accession>
<comment type="caution">
    <text evidence="2">The sequence shown here is derived from an EMBL/GenBank/DDBJ whole genome shotgun (WGS) entry which is preliminary data.</text>
</comment>
<feature type="coiled-coil region" evidence="1">
    <location>
        <begin position="126"/>
        <end position="175"/>
    </location>
</feature>
<dbReference type="EMBL" id="JAVRQU010000015">
    <property type="protein sequence ID" value="KAK5694807.1"/>
    <property type="molecule type" value="Genomic_DNA"/>
</dbReference>
<name>A0AAN7W3J3_9PEZI</name>
<evidence type="ECO:0000313" key="3">
    <source>
        <dbReference type="Proteomes" id="UP001310594"/>
    </source>
</evidence>
<evidence type="ECO:0000256" key="1">
    <source>
        <dbReference type="SAM" id="Coils"/>
    </source>
</evidence>
<dbReference type="AlphaFoldDB" id="A0AAN7W3J3"/>